<keyword evidence="1" id="KW-0732">Signal</keyword>
<organism evidence="2 3">
    <name type="scientific">Acer saccharum</name>
    <name type="common">Sugar maple</name>
    <dbReference type="NCBI Taxonomy" id="4024"/>
    <lineage>
        <taxon>Eukaryota</taxon>
        <taxon>Viridiplantae</taxon>
        <taxon>Streptophyta</taxon>
        <taxon>Embryophyta</taxon>
        <taxon>Tracheophyta</taxon>
        <taxon>Spermatophyta</taxon>
        <taxon>Magnoliopsida</taxon>
        <taxon>eudicotyledons</taxon>
        <taxon>Gunneridae</taxon>
        <taxon>Pentapetalae</taxon>
        <taxon>rosids</taxon>
        <taxon>malvids</taxon>
        <taxon>Sapindales</taxon>
        <taxon>Sapindaceae</taxon>
        <taxon>Hippocastanoideae</taxon>
        <taxon>Acereae</taxon>
        <taxon>Acer</taxon>
    </lineage>
</organism>
<dbReference type="AlphaFoldDB" id="A0AA39RPQ4"/>
<protein>
    <recommendedName>
        <fullName evidence="4">Secreted protein</fullName>
    </recommendedName>
</protein>
<dbReference type="Proteomes" id="UP001168877">
    <property type="component" value="Unassembled WGS sequence"/>
</dbReference>
<proteinExistence type="predicted"/>
<gene>
    <name evidence="2" type="ORF">LWI29_013108</name>
</gene>
<name>A0AA39RPQ4_ACESA</name>
<dbReference type="EMBL" id="JAUESC010000386">
    <property type="protein sequence ID" value="KAK0576167.1"/>
    <property type="molecule type" value="Genomic_DNA"/>
</dbReference>
<evidence type="ECO:0000313" key="3">
    <source>
        <dbReference type="Proteomes" id="UP001168877"/>
    </source>
</evidence>
<feature type="chain" id="PRO_5041270360" description="Secreted protein" evidence="1">
    <location>
        <begin position="16"/>
        <end position="81"/>
    </location>
</feature>
<accession>A0AA39RPQ4</accession>
<reference evidence="2" key="1">
    <citation type="journal article" date="2022" name="Plant J.">
        <title>Strategies of tolerance reflected in two North American maple genomes.</title>
        <authorList>
            <person name="McEvoy S.L."/>
            <person name="Sezen U.U."/>
            <person name="Trouern-Trend A."/>
            <person name="McMahon S.M."/>
            <person name="Schaberg P.G."/>
            <person name="Yang J."/>
            <person name="Wegrzyn J.L."/>
            <person name="Swenson N.G."/>
        </authorList>
    </citation>
    <scope>NUCLEOTIDE SEQUENCE</scope>
    <source>
        <strain evidence="2">NS2018</strain>
    </source>
</reference>
<comment type="caution">
    <text evidence="2">The sequence shown here is derived from an EMBL/GenBank/DDBJ whole genome shotgun (WGS) entry which is preliminary data.</text>
</comment>
<keyword evidence="3" id="KW-1185">Reference proteome</keyword>
<feature type="signal peptide" evidence="1">
    <location>
        <begin position="1"/>
        <end position="15"/>
    </location>
</feature>
<evidence type="ECO:0008006" key="4">
    <source>
        <dbReference type="Google" id="ProtNLM"/>
    </source>
</evidence>
<sequence length="81" mass="9425">MATRAHFLILKLVWADWFGLLRYNSPLITSRTVVDKSLLSSRSRLPPSIPHRLSLIFVSFNSNSSWVFRSVLQQQDWFSDS</sequence>
<evidence type="ECO:0000256" key="1">
    <source>
        <dbReference type="SAM" id="SignalP"/>
    </source>
</evidence>
<evidence type="ECO:0000313" key="2">
    <source>
        <dbReference type="EMBL" id="KAK0576167.1"/>
    </source>
</evidence>
<reference evidence="2" key="2">
    <citation type="submission" date="2023-06" db="EMBL/GenBank/DDBJ databases">
        <authorList>
            <person name="Swenson N.G."/>
            <person name="Wegrzyn J.L."/>
            <person name="Mcevoy S.L."/>
        </authorList>
    </citation>
    <scope>NUCLEOTIDE SEQUENCE</scope>
    <source>
        <strain evidence="2">NS2018</strain>
        <tissue evidence="2">Leaf</tissue>
    </source>
</reference>